<dbReference type="PANTHER" id="PTHR21666:SF270">
    <property type="entry name" value="MUREIN HYDROLASE ACTIVATOR ENVC"/>
    <property type="match status" value="1"/>
</dbReference>
<sequence>MLGGSEPLIQHRTLGSFDYLPSSGAGSGFDFRTAEPSFSGFGGTVLDYPETDFGIDEGRNKSHRGLTEDIVAARQERYTAPAGAGSELPPAQPPHSRRKGGAHRLPAPPAALKGRAAVLAVAAGAAVAAGQSAIQHDDHAPAPAGSATALAGTVGLTAATAGLPTAPQVLDSAKAVQIGDYASLLDKGQRFAEERTAAETAKLRPLYVPFTHGTFTSNFGFRWGALHAGVDIAAPIGTPIFAVADGKVIDAGPASGFGMWVRLQHSDGTITVYGHVDTATVATGQTVMAGDQIATVGNRGFSTGPHCHFEVWLNGNDKVDPLPWLASRGISLGPEQD</sequence>
<dbReference type="InterPro" id="IPR050570">
    <property type="entry name" value="Cell_wall_metabolism_enzyme"/>
</dbReference>
<reference evidence="3" key="1">
    <citation type="submission" date="2021-07" db="EMBL/GenBank/DDBJ databases">
        <title>Candidatus Kaistella beijingensis sp. nov. isolated from a municipal wastewater treatment plant is involved in sludge foaming.</title>
        <authorList>
            <person name="Song Y."/>
            <person name="Liu S.-J."/>
        </authorList>
    </citation>
    <scope>NUCLEOTIDE SEQUENCE</scope>
    <source>
        <strain evidence="3">DSM 43998</strain>
    </source>
</reference>
<evidence type="ECO:0000313" key="3">
    <source>
        <dbReference type="EMBL" id="QXQ13222.1"/>
    </source>
</evidence>
<evidence type="ECO:0000259" key="2">
    <source>
        <dbReference type="Pfam" id="PF01551"/>
    </source>
</evidence>
<dbReference type="SUPFAM" id="SSF51261">
    <property type="entry name" value="Duplicated hybrid motif"/>
    <property type="match status" value="1"/>
</dbReference>
<proteinExistence type="predicted"/>
<dbReference type="Proteomes" id="UP000887023">
    <property type="component" value="Chromosome"/>
</dbReference>
<accession>A0ABX8S5X3</accession>
<dbReference type="InterPro" id="IPR016047">
    <property type="entry name" value="M23ase_b-sheet_dom"/>
</dbReference>
<dbReference type="Pfam" id="PF01551">
    <property type="entry name" value="Peptidase_M23"/>
    <property type="match status" value="1"/>
</dbReference>
<dbReference type="PANTHER" id="PTHR21666">
    <property type="entry name" value="PEPTIDASE-RELATED"/>
    <property type="match status" value="1"/>
</dbReference>
<evidence type="ECO:0000256" key="1">
    <source>
        <dbReference type="SAM" id="MobiDB-lite"/>
    </source>
</evidence>
<dbReference type="Gene3D" id="2.70.70.10">
    <property type="entry name" value="Glucose Permease (Domain IIA)"/>
    <property type="match status" value="1"/>
</dbReference>
<name>A0ABX8S5X3_9ACTN</name>
<dbReference type="CDD" id="cd12797">
    <property type="entry name" value="M23_peptidase"/>
    <property type="match status" value="1"/>
</dbReference>
<evidence type="ECO:0000313" key="4">
    <source>
        <dbReference type="Proteomes" id="UP000887023"/>
    </source>
</evidence>
<keyword evidence="4" id="KW-1185">Reference proteome</keyword>
<organism evidence="3 4">
    <name type="scientific">Skermania pinensis</name>
    <dbReference type="NCBI Taxonomy" id="39122"/>
    <lineage>
        <taxon>Bacteria</taxon>
        <taxon>Bacillati</taxon>
        <taxon>Actinomycetota</taxon>
        <taxon>Actinomycetes</taxon>
        <taxon>Mycobacteriales</taxon>
        <taxon>Gordoniaceae</taxon>
        <taxon>Skermania</taxon>
    </lineage>
</organism>
<feature type="domain" description="M23ase beta-sheet core" evidence="2">
    <location>
        <begin position="226"/>
        <end position="321"/>
    </location>
</feature>
<dbReference type="InterPro" id="IPR011055">
    <property type="entry name" value="Dup_hybrid_motif"/>
</dbReference>
<protein>
    <submittedName>
        <fullName evidence="3">M23 family metallopeptidase</fullName>
    </submittedName>
</protein>
<gene>
    <name evidence="3" type="ORF">KV203_15250</name>
</gene>
<feature type="region of interest" description="Disordered" evidence="1">
    <location>
        <begin position="81"/>
        <end position="108"/>
    </location>
</feature>
<dbReference type="EMBL" id="CP079105">
    <property type="protein sequence ID" value="QXQ13222.1"/>
    <property type="molecule type" value="Genomic_DNA"/>
</dbReference>